<accession>A0A388TE58</accession>
<proteinExistence type="predicted"/>
<protein>
    <submittedName>
        <fullName evidence="1">Uncharacterized protein</fullName>
    </submittedName>
</protein>
<comment type="caution">
    <text evidence="1">The sequence shown here is derived from an EMBL/GenBank/DDBJ whole genome shotgun (WGS) entry which is preliminary data.</text>
</comment>
<name>A0A388TE58_TERA1</name>
<dbReference type="AlphaFoldDB" id="A0A388TE58"/>
<gene>
    <name evidence="1" type="ORF">NO1_1992</name>
</gene>
<evidence type="ECO:0000313" key="1">
    <source>
        <dbReference type="EMBL" id="GBR74899.1"/>
    </source>
</evidence>
<evidence type="ECO:0000313" key="2">
    <source>
        <dbReference type="Proteomes" id="UP000269352"/>
    </source>
</evidence>
<reference evidence="1 2" key="1">
    <citation type="journal article" date="2019" name="ISME J.">
        <title>Genome analyses of uncultured TG2/ZB3 bacteria in 'Margulisbacteria' specifically attached to ectosymbiotic spirochetes of protists in the termite gut.</title>
        <authorList>
            <person name="Utami Y.D."/>
            <person name="Kuwahara H."/>
            <person name="Igai K."/>
            <person name="Murakami T."/>
            <person name="Sugaya K."/>
            <person name="Morikawa T."/>
            <person name="Nagura Y."/>
            <person name="Yuki M."/>
            <person name="Deevong P."/>
            <person name="Inoue T."/>
            <person name="Kihara K."/>
            <person name="Lo N."/>
            <person name="Yamada A."/>
            <person name="Ohkuma M."/>
            <person name="Hongoh Y."/>
        </authorList>
    </citation>
    <scope>NUCLEOTIDE SEQUENCE [LARGE SCALE GENOMIC DNA]</scope>
    <source>
        <strain evidence="1">NkOx7-01</strain>
    </source>
</reference>
<sequence length="281" mass="29340">MASDYSSVYDGIASKEPLSAEKVTLALNQMEKVANKVSKAEWDANASGERTSDSKYPSCMAVNSAVEAISSKLTSSAGTLTSSIAAMDTAAEKAANRIKTTATADADKWEANKTNDNKYPSCAVVNSVVSAVSVGAERVANRIDTTEWDNNYDDDNLYPTCGAVTHAVNSAVGGVNAAISTVNGNITTVGGKISTVESTLSALSGAAEKTVNKVSSITTENKISTTLYPNCAAAQAAITTAVNDLKIANARSTYVSSGSTHNEYPTAKAVYDAFWNRFNLL</sequence>
<dbReference type="EMBL" id="BGZN01000102">
    <property type="protein sequence ID" value="GBR74899.1"/>
    <property type="molecule type" value="Genomic_DNA"/>
</dbReference>
<dbReference type="Proteomes" id="UP000269352">
    <property type="component" value="Unassembled WGS sequence"/>
</dbReference>
<organism evidence="1 2">
    <name type="scientific">Termititenax aidoneus</name>
    <dbReference type="NCBI Taxonomy" id="2218524"/>
    <lineage>
        <taxon>Bacteria</taxon>
        <taxon>Bacillati</taxon>
        <taxon>Candidatus Margulisiibacteriota</taxon>
        <taxon>Candidatus Termititenacia</taxon>
        <taxon>Candidatus Termititenacales</taxon>
        <taxon>Candidatus Termititenacaceae</taxon>
        <taxon>Candidatus Termititenax</taxon>
    </lineage>
</organism>
<keyword evidence="2" id="KW-1185">Reference proteome</keyword>